<dbReference type="PROSITE" id="PS50943">
    <property type="entry name" value="HTH_CROC1"/>
    <property type="match status" value="1"/>
</dbReference>
<gene>
    <name evidence="3" type="ORF">Pth03_13010</name>
</gene>
<dbReference type="Gene3D" id="1.10.260.40">
    <property type="entry name" value="lambda repressor-like DNA-binding domains"/>
    <property type="match status" value="1"/>
</dbReference>
<protein>
    <recommendedName>
        <fullName evidence="2">HTH cro/C1-type domain-containing protein</fullName>
    </recommendedName>
</protein>
<dbReference type="RefSeq" id="WP_203943187.1">
    <property type="nucleotide sequence ID" value="NZ_BOOR01000007.1"/>
</dbReference>
<comment type="similarity">
    <text evidence="1">Belongs to the short-chain fatty acyl-CoA assimilation regulator (ScfR) family.</text>
</comment>
<dbReference type="EMBL" id="BOOR01000007">
    <property type="protein sequence ID" value="GII52912.1"/>
    <property type="molecule type" value="Genomic_DNA"/>
</dbReference>
<proteinExistence type="inferred from homology"/>
<reference evidence="3" key="1">
    <citation type="submission" date="2021-01" db="EMBL/GenBank/DDBJ databases">
        <title>Whole genome shotgun sequence of Planotetraspora thailandica NBRC 104271.</title>
        <authorList>
            <person name="Komaki H."/>
            <person name="Tamura T."/>
        </authorList>
    </citation>
    <scope>NUCLEOTIDE SEQUENCE</scope>
    <source>
        <strain evidence="3">NBRC 104271</strain>
    </source>
</reference>
<dbReference type="InterPro" id="IPR052345">
    <property type="entry name" value="Rad_response_metalloprotease"/>
</dbReference>
<sequence length="374" mass="40393">MAGEKTAERVRRLIGESGLTQAEFAAKAGLDAPKMSKSLSGVRRFTSLDLARIADVGEVSVDWLIGAEPASPSMAARSSALASKSSDVAVREAERLAQIRADLAFLGYRQEPSGFVAASLSGRLIDQGRRLAVQARAHARNQGVDLSEQRDLAETVEGLFGVDVAIVRLPDGFDGLTYVDEHARLMVIGTSEVPARQRFTVAHELGHLLAGDDQGLHLDVDLHDDAHKQQPAEMRANAFAAELLLPEEVLRTAAAETAWSDTVFARLACRLWVSPSTLAWRLFNLDLIDRRLCDSFRVMTTGHAAHLAGAVNVLGEWIESASRPRTPAALVRGTFQAYADGNATLRPFADLIGVDTATLRHALSETREESPLAS</sequence>
<dbReference type="CDD" id="cd00093">
    <property type="entry name" value="HTH_XRE"/>
    <property type="match status" value="1"/>
</dbReference>
<dbReference type="PANTHER" id="PTHR43236">
    <property type="entry name" value="ANTITOXIN HIGA1"/>
    <property type="match status" value="1"/>
</dbReference>
<dbReference type="Gene3D" id="1.10.10.2910">
    <property type="match status" value="1"/>
</dbReference>
<dbReference type="InterPro" id="IPR010359">
    <property type="entry name" value="IrrE_HExxH"/>
</dbReference>
<accession>A0A8J3XS78</accession>
<comment type="caution">
    <text evidence="3">The sequence shown here is derived from an EMBL/GenBank/DDBJ whole genome shotgun (WGS) entry which is preliminary data.</text>
</comment>
<dbReference type="GO" id="GO:0003677">
    <property type="term" value="F:DNA binding"/>
    <property type="evidence" value="ECO:0007669"/>
    <property type="project" value="InterPro"/>
</dbReference>
<keyword evidence="4" id="KW-1185">Reference proteome</keyword>
<dbReference type="PANTHER" id="PTHR43236:SF2">
    <property type="entry name" value="BLL0069 PROTEIN"/>
    <property type="match status" value="1"/>
</dbReference>
<evidence type="ECO:0000256" key="1">
    <source>
        <dbReference type="ARBA" id="ARBA00007227"/>
    </source>
</evidence>
<evidence type="ECO:0000313" key="4">
    <source>
        <dbReference type="Proteomes" id="UP000605992"/>
    </source>
</evidence>
<dbReference type="InterPro" id="IPR001387">
    <property type="entry name" value="Cro/C1-type_HTH"/>
</dbReference>
<organism evidence="3 4">
    <name type="scientific">Planotetraspora thailandica</name>
    <dbReference type="NCBI Taxonomy" id="487172"/>
    <lineage>
        <taxon>Bacteria</taxon>
        <taxon>Bacillati</taxon>
        <taxon>Actinomycetota</taxon>
        <taxon>Actinomycetes</taxon>
        <taxon>Streptosporangiales</taxon>
        <taxon>Streptosporangiaceae</taxon>
        <taxon>Planotetraspora</taxon>
    </lineage>
</organism>
<dbReference type="InterPro" id="IPR010982">
    <property type="entry name" value="Lambda_DNA-bd_dom_sf"/>
</dbReference>
<dbReference type="Proteomes" id="UP000605992">
    <property type="component" value="Unassembled WGS sequence"/>
</dbReference>
<evidence type="ECO:0000259" key="2">
    <source>
        <dbReference type="PROSITE" id="PS50943"/>
    </source>
</evidence>
<dbReference type="SMART" id="SM00530">
    <property type="entry name" value="HTH_XRE"/>
    <property type="match status" value="1"/>
</dbReference>
<name>A0A8J3XS78_9ACTN</name>
<dbReference type="SUPFAM" id="SSF47413">
    <property type="entry name" value="lambda repressor-like DNA-binding domains"/>
    <property type="match status" value="1"/>
</dbReference>
<evidence type="ECO:0000313" key="3">
    <source>
        <dbReference type="EMBL" id="GII52912.1"/>
    </source>
</evidence>
<feature type="domain" description="HTH cro/C1-type" evidence="2">
    <location>
        <begin position="10"/>
        <end position="64"/>
    </location>
</feature>
<dbReference type="Pfam" id="PF06114">
    <property type="entry name" value="Peptidase_M78"/>
    <property type="match status" value="1"/>
</dbReference>
<dbReference type="AlphaFoldDB" id="A0A8J3XS78"/>